<dbReference type="InterPro" id="IPR016181">
    <property type="entry name" value="Acyl_CoA_acyltransferase"/>
</dbReference>
<sequence length="312" mass="32305">MAATDGGTPAEILAAAGLRQAALEPGQFQAATALVAEAGWNQVADDWALMQRTGAAIGLVDEAGGLAATALALPYAEGARPEAAPFGWISMVLVAAAMRRRGLATHLLKDRIAWLQGRGLVPILDATEAGEQVYRPLGFGPGIRISRWQGHGSGSGDGAVAAGGDGIRQAVAADRPAMATMDREAFGADRRALIDAFLDRPGSHGFVAGEGSDMAGFAIVRRGRTAAQVGPLLAADEDRAIALLDAALATAQGPVFLDVLDVRARLVAQLQARGFTRQRGFLRMALGAMPRFGEQATDRGGRSMVIAGPEYG</sequence>
<keyword evidence="2" id="KW-0808">Transferase</keyword>
<dbReference type="GO" id="GO:0016746">
    <property type="term" value="F:acyltransferase activity"/>
    <property type="evidence" value="ECO:0007669"/>
    <property type="project" value="UniProtKB-KW"/>
</dbReference>
<dbReference type="Proteomes" id="UP001595528">
    <property type="component" value="Unassembled WGS sequence"/>
</dbReference>
<proteinExistence type="predicted"/>
<dbReference type="InterPro" id="IPR041496">
    <property type="entry name" value="YitH/HolE_GNAT"/>
</dbReference>
<keyword evidence="2" id="KW-0012">Acyltransferase</keyword>
<evidence type="ECO:0000313" key="2">
    <source>
        <dbReference type="EMBL" id="MFC3228532.1"/>
    </source>
</evidence>
<organism evidence="2 3">
    <name type="scientific">Marinibaculum pumilum</name>
    <dbReference type="NCBI Taxonomy" id="1766165"/>
    <lineage>
        <taxon>Bacteria</taxon>
        <taxon>Pseudomonadati</taxon>
        <taxon>Pseudomonadota</taxon>
        <taxon>Alphaproteobacteria</taxon>
        <taxon>Rhodospirillales</taxon>
        <taxon>Rhodospirillaceae</taxon>
        <taxon>Marinibaculum</taxon>
    </lineage>
</organism>
<dbReference type="Gene3D" id="3.40.630.30">
    <property type="match status" value="1"/>
</dbReference>
<dbReference type="EC" id="2.3.1.-" evidence="2"/>
<protein>
    <submittedName>
        <fullName evidence="2">GNAT family N-acetyltransferase</fullName>
        <ecNumber evidence="2">2.3.1.-</ecNumber>
    </submittedName>
</protein>
<name>A0ABV7L1N5_9PROT</name>
<evidence type="ECO:0000313" key="3">
    <source>
        <dbReference type="Proteomes" id="UP001595528"/>
    </source>
</evidence>
<dbReference type="Pfam" id="PF18014">
    <property type="entry name" value="Acetyltransf_18"/>
    <property type="match status" value="1"/>
</dbReference>
<dbReference type="InterPro" id="IPR000182">
    <property type="entry name" value="GNAT_dom"/>
</dbReference>
<feature type="domain" description="N-acetyltransferase" evidence="1">
    <location>
        <begin position="165"/>
        <end position="309"/>
    </location>
</feature>
<comment type="caution">
    <text evidence="2">The sequence shown here is derived from an EMBL/GenBank/DDBJ whole genome shotgun (WGS) entry which is preliminary data.</text>
</comment>
<reference evidence="3" key="1">
    <citation type="journal article" date="2019" name="Int. J. Syst. Evol. Microbiol.">
        <title>The Global Catalogue of Microorganisms (GCM) 10K type strain sequencing project: providing services to taxonomists for standard genome sequencing and annotation.</title>
        <authorList>
            <consortium name="The Broad Institute Genomics Platform"/>
            <consortium name="The Broad Institute Genome Sequencing Center for Infectious Disease"/>
            <person name="Wu L."/>
            <person name="Ma J."/>
        </authorList>
    </citation>
    <scope>NUCLEOTIDE SEQUENCE [LARGE SCALE GENOMIC DNA]</scope>
    <source>
        <strain evidence="3">KCTC 42964</strain>
    </source>
</reference>
<dbReference type="Pfam" id="PF00583">
    <property type="entry name" value="Acetyltransf_1"/>
    <property type="match status" value="1"/>
</dbReference>
<dbReference type="RefSeq" id="WP_379901729.1">
    <property type="nucleotide sequence ID" value="NZ_JBHRTR010000028.1"/>
</dbReference>
<dbReference type="PROSITE" id="PS51186">
    <property type="entry name" value="GNAT"/>
    <property type="match status" value="2"/>
</dbReference>
<dbReference type="InterPro" id="IPR052729">
    <property type="entry name" value="Acyl/Acetyltrans_Enzymes"/>
</dbReference>
<keyword evidence="3" id="KW-1185">Reference proteome</keyword>
<dbReference type="CDD" id="cd04301">
    <property type="entry name" value="NAT_SF"/>
    <property type="match status" value="1"/>
</dbReference>
<evidence type="ECO:0000259" key="1">
    <source>
        <dbReference type="PROSITE" id="PS51186"/>
    </source>
</evidence>
<dbReference type="EMBL" id="JBHRTR010000028">
    <property type="protein sequence ID" value="MFC3228532.1"/>
    <property type="molecule type" value="Genomic_DNA"/>
</dbReference>
<dbReference type="SUPFAM" id="SSF55729">
    <property type="entry name" value="Acyl-CoA N-acyltransferases (Nat)"/>
    <property type="match status" value="1"/>
</dbReference>
<accession>A0ABV7L1N5</accession>
<feature type="domain" description="N-acetyltransferase" evidence="1">
    <location>
        <begin position="18"/>
        <end position="174"/>
    </location>
</feature>
<dbReference type="Gene3D" id="3.40.630.90">
    <property type="match status" value="1"/>
</dbReference>
<dbReference type="PANTHER" id="PTHR47237:SF2">
    <property type="entry name" value="BLL4206 PROTEIN"/>
    <property type="match status" value="1"/>
</dbReference>
<gene>
    <name evidence="2" type="ORF">ACFOGJ_14905</name>
</gene>
<dbReference type="PANTHER" id="PTHR47237">
    <property type="entry name" value="SLL0310 PROTEIN"/>
    <property type="match status" value="1"/>
</dbReference>